<reference evidence="3" key="1">
    <citation type="submission" date="2016-09" db="EMBL/GenBank/DDBJ databases">
        <title>Draft genome sequence of a novel species of the family Streptococcaceae isolated from flowers.</title>
        <authorList>
            <person name="Chuah L.-O."/>
            <person name="Yap K.-P."/>
            <person name="Thong K.L."/>
            <person name="Liong M.T."/>
            <person name="Ahmad R."/>
            <person name="Rusul G."/>
        </authorList>
    </citation>
    <scope>NUCLEOTIDE SEQUENCE [LARGE SCALE GENOMIC DNA]</scope>
    <source>
        <strain evidence="3">DF1</strain>
    </source>
</reference>
<name>A0A1E8GJA9_9LACT</name>
<dbReference type="PANTHER" id="PTHR47505">
    <property type="entry name" value="DNA UTILIZATION PROTEIN YHGH"/>
    <property type="match status" value="1"/>
</dbReference>
<dbReference type="OrthoDB" id="9779910at2"/>
<comment type="similarity">
    <text evidence="1">Belongs to the ComF/GntX family.</text>
</comment>
<dbReference type="Proteomes" id="UP000178622">
    <property type="component" value="Unassembled WGS sequence"/>
</dbReference>
<dbReference type="PANTHER" id="PTHR47505:SF1">
    <property type="entry name" value="DNA UTILIZATION PROTEIN YHGH"/>
    <property type="match status" value="1"/>
</dbReference>
<sequence length="220" mass="25881">MTCILCSKFINYQLKFTDIIFLRKIENRVCQKCLASFTKISDVHCKRCFKSGTKETCSDCKNWLKKGEEVKHQAIYKYDEAMREYFKMYKFVGHYQLRQVFAQEIKKVINTYKSYTVIPIPVSPERLEERGFCQVTAILEWCDIPYIQVFTKKDSEDQSRKNKVDRLEIEGLFSIVEGYELPTKVLLFDDIYTTGATINQARQILKKEGIKEIKSLSIAR</sequence>
<dbReference type="CDD" id="cd06223">
    <property type="entry name" value="PRTases_typeI"/>
    <property type="match status" value="1"/>
</dbReference>
<dbReference type="STRING" id="1859473.BG261_08260"/>
<evidence type="ECO:0008006" key="4">
    <source>
        <dbReference type="Google" id="ProtNLM"/>
    </source>
</evidence>
<dbReference type="InterPro" id="IPR051910">
    <property type="entry name" value="ComF/GntX_DNA_util-trans"/>
</dbReference>
<organism evidence="2 3">
    <name type="scientific">Floricoccus tropicus</name>
    <dbReference type="NCBI Taxonomy" id="1859473"/>
    <lineage>
        <taxon>Bacteria</taxon>
        <taxon>Bacillati</taxon>
        <taxon>Bacillota</taxon>
        <taxon>Bacilli</taxon>
        <taxon>Lactobacillales</taxon>
        <taxon>Streptococcaceae</taxon>
        <taxon>Floricoccus</taxon>
    </lineage>
</organism>
<comment type="caution">
    <text evidence="2">The sequence shown here is derived from an EMBL/GenBank/DDBJ whole genome shotgun (WGS) entry which is preliminary data.</text>
</comment>
<gene>
    <name evidence="2" type="ORF">BG261_08260</name>
</gene>
<evidence type="ECO:0000313" key="3">
    <source>
        <dbReference type="Proteomes" id="UP000178622"/>
    </source>
</evidence>
<accession>A0A1E8GJA9</accession>
<evidence type="ECO:0000313" key="2">
    <source>
        <dbReference type="EMBL" id="OFI48267.1"/>
    </source>
</evidence>
<dbReference type="AlphaFoldDB" id="A0A1E8GJA9"/>
<dbReference type="InterPro" id="IPR000836">
    <property type="entry name" value="PRTase_dom"/>
</dbReference>
<keyword evidence="3" id="KW-1185">Reference proteome</keyword>
<evidence type="ECO:0000256" key="1">
    <source>
        <dbReference type="ARBA" id="ARBA00008007"/>
    </source>
</evidence>
<dbReference type="Gene3D" id="3.40.50.2020">
    <property type="match status" value="1"/>
</dbReference>
<dbReference type="SUPFAM" id="SSF53271">
    <property type="entry name" value="PRTase-like"/>
    <property type="match status" value="1"/>
</dbReference>
<dbReference type="RefSeq" id="WP_070793275.1">
    <property type="nucleotide sequence ID" value="NZ_MKIR01000026.1"/>
</dbReference>
<dbReference type="EMBL" id="MKIR01000026">
    <property type="protein sequence ID" value="OFI48267.1"/>
    <property type="molecule type" value="Genomic_DNA"/>
</dbReference>
<proteinExistence type="inferred from homology"/>
<dbReference type="InterPro" id="IPR029057">
    <property type="entry name" value="PRTase-like"/>
</dbReference>
<protein>
    <recommendedName>
        <fullName evidence="4">Phosphoribosyltransferase domain-containing protein</fullName>
    </recommendedName>
</protein>